<dbReference type="AlphaFoldDB" id="A0A8J3F0U2"/>
<keyword evidence="2" id="KW-1185">Reference proteome</keyword>
<dbReference type="EMBL" id="BMHB01000001">
    <property type="protein sequence ID" value="GGI12621.1"/>
    <property type="molecule type" value="Genomic_DNA"/>
</dbReference>
<gene>
    <name evidence="1" type="ORF">GCM10007380_13830</name>
</gene>
<organism evidence="1 2">
    <name type="scientific">Gottfriedia solisilvae</name>
    <dbReference type="NCBI Taxonomy" id="1516104"/>
    <lineage>
        <taxon>Bacteria</taxon>
        <taxon>Bacillati</taxon>
        <taxon>Bacillota</taxon>
        <taxon>Bacilli</taxon>
        <taxon>Bacillales</taxon>
        <taxon>Bacillaceae</taxon>
        <taxon>Gottfriedia</taxon>
    </lineage>
</organism>
<reference evidence="2" key="1">
    <citation type="journal article" date="2019" name="Int. J. Syst. Evol. Microbiol.">
        <title>The Global Catalogue of Microorganisms (GCM) 10K type strain sequencing project: providing services to taxonomists for standard genome sequencing and annotation.</title>
        <authorList>
            <consortium name="The Broad Institute Genomics Platform"/>
            <consortium name="The Broad Institute Genome Sequencing Center for Infectious Disease"/>
            <person name="Wu L."/>
            <person name="Ma J."/>
        </authorList>
    </citation>
    <scope>NUCLEOTIDE SEQUENCE [LARGE SCALE GENOMIC DNA]</scope>
    <source>
        <strain evidence="2">CGMCC 1.14993</strain>
    </source>
</reference>
<evidence type="ECO:0000313" key="1">
    <source>
        <dbReference type="EMBL" id="GGI12621.1"/>
    </source>
</evidence>
<dbReference type="Proteomes" id="UP000626244">
    <property type="component" value="Unassembled WGS sequence"/>
</dbReference>
<evidence type="ECO:0000313" key="2">
    <source>
        <dbReference type="Proteomes" id="UP000626244"/>
    </source>
</evidence>
<proteinExistence type="predicted"/>
<sequence>MIKTKKTLTLIKIEKGDNDRQHQITVKKLKHITKSNICRFLVCHDDRIINCFNHGI</sequence>
<name>A0A8J3F0U2_9BACI</name>
<accession>A0A8J3F0U2</accession>
<protein>
    <submittedName>
        <fullName evidence="1">Uncharacterized protein</fullName>
    </submittedName>
</protein>
<comment type="caution">
    <text evidence="1">The sequence shown here is derived from an EMBL/GenBank/DDBJ whole genome shotgun (WGS) entry which is preliminary data.</text>
</comment>